<organism evidence="1 2">
    <name type="scientific">[Mycobacterium] manitobense</name>
    <dbReference type="NCBI Taxonomy" id="190147"/>
    <lineage>
        <taxon>Bacteria</taxon>
        <taxon>Bacillati</taxon>
        <taxon>Actinomycetota</taxon>
        <taxon>Actinomycetes</taxon>
        <taxon>Mycobacteriales</taxon>
        <taxon>Mycobacteriaceae</taxon>
        <taxon>Mycolicibacterium</taxon>
    </lineage>
</organism>
<proteinExistence type="predicted"/>
<reference evidence="1" key="2">
    <citation type="journal article" date="2022" name="BMC Genomics">
        <title>Comparative genome analysis of mycobacteria focusing on tRNA and non-coding RNA.</title>
        <authorList>
            <person name="Behra P.R.K."/>
            <person name="Pettersson B.M.F."/>
            <person name="Ramesh M."/>
            <person name="Das S."/>
            <person name="Dasgupta S."/>
            <person name="Kirsebom L.A."/>
        </authorList>
    </citation>
    <scope>NUCLEOTIDE SEQUENCE</scope>
    <source>
        <strain evidence="1">DSM 44615</strain>
    </source>
</reference>
<evidence type="ECO:0000313" key="1">
    <source>
        <dbReference type="EMBL" id="MCV7169831.1"/>
    </source>
</evidence>
<protein>
    <submittedName>
        <fullName evidence="1">Uncharacterized protein</fullName>
    </submittedName>
</protein>
<dbReference type="Proteomes" id="UP001140293">
    <property type="component" value="Unassembled WGS sequence"/>
</dbReference>
<dbReference type="InterPro" id="IPR049249">
    <property type="entry name" value="DUF6882"/>
</dbReference>
<evidence type="ECO:0000313" key="2">
    <source>
        <dbReference type="Proteomes" id="UP001140293"/>
    </source>
</evidence>
<gene>
    <name evidence="1" type="ORF">H7I41_07830</name>
</gene>
<comment type="caution">
    <text evidence="1">The sequence shown here is derived from an EMBL/GenBank/DDBJ whole genome shotgun (WGS) entry which is preliminary data.</text>
</comment>
<dbReference type="RefSeq" id="WP_264012015.1">
    <property type="nucleotide sequence ID" value="NZ_JACKSJ010000062.1"/>
</dbReference>
<dbReference type="EMBL" id="JACKSJ010000062">
    <property type="protein sequence ID" value="MCV7169831.1"/>
    <property type="molecule type" value="Genomic_DNA"/>
</dbReference>
<accession>A0A9X3BUV7</accession>
<reference evidence="1" key="1">
    <citation type="submission" date="2020-07" db="EMBL/GenBank/DDBJ databases">
        <authorList>
            <person name="Pettersson B.M.F."/>
            <person name="Behra P.R.K."/>
            <person name="Ramesh M."/>
            <person name="Das S."/>
            <person name="Dasgupta S."/>
            <person name="Kirsebom L.A."/>
        </authorList>
    </citation>
    <scope>NUCLEOTIDE SEQUENCE</scope>
    <source>
        <strain evidence="1">DSM 44615</strain>
    </source>
</reference>
<name>A0A9X3BUV7_9MYCO</name>
<keyword evidence="2" id="KW-1185">Reference proteome</keyword>
<sequence>MAIAFDDLRALHDSGALYALLSQMLMNEGVKQRLDGEFDWSADLDADALVFTGRASGATISTSVELMATVAPGPQSMMWGRAQPRGGGVGAQRILDHGRAENLPSLLNDEVPLPDGWDPYDTAEDVAQEISAVVSAVTGGGLTSVVPVDGGTLAVLLLGDLDFARPRIDHRFLARAPMALGTGLIDDHRNAVHGLAVMSGWAIDWSENWDRADLSDPVTGNSSAAEFDEHGRLVKLEGALS</sequence>
<dbReference type="AlphaFoldDB" id="A0A9X3BUV7"/>
<dbReference type="Pfam" id="PF21813">
    <property type="entry name" value="DUF6882"/>
    <property type="match status" value="1"/>
</dbReference>